<feature type="signal peptide" evidence="1">
    <location>
        <begin position="1"/>
        <end position="23"/>
    </location>
</feature>
<keyword evidence="1" id="KW-0732">Signal</keyword>
<evidence type="ECO:0000313" key="3">
    <source>
        <dbReference type="Proteomes" id="UP000015354"/>
    </source>
</evidence>
<gene>
    <name evidence="2" type="ORF">STCU_12175</name>
</gene>
<proteinExistence type="predicted"/>
<sequence>MNTSHTFEALSASMFALYLSAFACEQNDALPLGSFLTTLDVEWTDEDAHKLLKRITPPPTPTRCLFKKSFISEDIRC</sequence>
<protein>
    <submittedName>
        <fullName evidence="2">Uncharacterized protein</fullName>
    </submittedName>
</protein>
<evidence type="ECO:0000313" key="2">
    <source>
        <dbReference type="EMBL" id="EPY15271.1"/>
    </source>
</evidence>
<organism evidence="2 3">
    <name type="scientific">Strigomonas culicis</name>
    <dbReference type="NCBI Taxonomy" id="28005"/>
    <lineage>
        <taxon>Eukaryota</taxon>
        <taxon>Discoba</taxon>
        <taxon>Euglenozoa</taxon>
        <taxon>Kinetoplastea</taxon>
        <taxon>Metakinetoplastina</taxon>
        <taxon>Trypanosomatida</taxon>
        <taxon>Trypanosomatidae</taxon>
        <taxon>Strigomonadinae</taxon>
        <taxon>Strigomonas</taxon>
    </lineage>
</organism>
<accession>S9UKS6</accession>
<keyword evidence="3" id="KW-1185">Reference proteome</keyword>
<comment type="caution">
    <text evidence="2">The sequence shown here is derived from an EMBL/GenBank/DDBJ whole genome shotgun (WGS) entry which is preliminary data.</text>
</comment>
<reference evidence="2 3" key="1">
    <citation type="journal article" date="2013" name="PLoS ONE">
        <title>Predicting the Proteins of Angomonas deanei, Strigomonas culicis and Their Respective Endosymbionts Reveals New Aspects of the Trypanosomatidae Family.</title>
        <authorList>
            <person name="Motta M.C."/>
            <person name="Martins A.C."/>
            <person name="de Souza S.S."/>
            <person name="Catta-Preta C.M."/>
            <person name="Silva R."/>
            <person name="Klein C.C."/>
            <person name="de Almeida L.G."/>
            <person name="de Lima Cunha O."/>
            <person name="Ciapina L.P."/>
            <person name="Brocchi M."/>
            <person name="Colabardini A.C."/>
            <person name="de Araujo Lima B."/>
            <person name="Machado C.R."/>
            <person name="de Almeida Soares C.M."/>
            <person name="Probst C.M."/>
            <person name="de Menezes C.B."/>
            <person name="Thompson C.E."/>
            <person name="Bartholomeu D.C."/>
            <person name="Gradia D.F."/>
            <person name="Pavoni D.P."/>
            <person name="Grisard E.C."/>
            <person name="Fantinatti-Garboggini F."/>
            <person name="Marchini F.K."/>
            <person name="Rodrigues-Luiz G.F."/>
            <person name="Wagner G."/>
            <person name="Goldman G.H."/>
            <person name="Fietto J.L."/>
            <person name="Elias M.C."/>
            <person name="Goldman M.H."/>
            <person name="Sagot M.F."/>
            <person name="Pereira M."/>
            <person name="Stoco P.H."/>
            <person name="de Mendonca-Neto R.P."/>
            <person name="Teixeira S.M."/>
            <person name="Maciel T.E."/>
            <person name="de Oliveira Mendes T.A."/>
            <person name="Urmenyi T.P."/>
            <person name="de Souza W."/>
            <person name="Schenkman S."/>
            <person name="de Vasconcelos A.T."/>
        </authorList>
    </citation>
    <scope>NUCLEOTIDE SEQUENCE [LARGE SCALE GENOMIC DNA]</scope>
</reference>
<evidence type="ECO:0000256" key="1">
    <source>
        <dbReference type="SAM" id="SignalP"/>
    </source>
</evidence>
<feature type="chain" id="PRO_5004571492" evidence="1">
    <location>
        <begin position="24"/>
        <end position="77"/>
    </location>
</feature>
<dbReference type="EMBL" id="ATMH01012309">
    <property type="protein sequence ID" value="EPY15271.1"/>
    <property type="molecule type" value="Genomic_DNA"/>
</dbReference>
<dbReference type="AlphaFoldDB" id="S9UKS6"/>
<name>S9UKS6_9TRYP</name>
<dbReference type="Proteomes" id="UP000015354">
    <property type="component" value="Unassembled WGS sequence"/>
</dbReference>